<dbReference type="GO" id="GO:0006152">
    <property type="term" value="P:purine nucleoside catabolic process"/>
    <property type="evidence" value="ECO:0007669"/>
    <property type="project" value="TreeGrafter"/>
</dbReference>
<evidence type="ECO:0000259" key="3">
    <source>
        <dbReference type="Pfam" id="PF01156"/>
    </source>
</evidence>
<dbReference type="InterPro" id="IPR036452">
    <property type="entry name" value="Ribo_hydro-like"/>
</dbReference>
<reference evidence="4" key="1">
    <citation type="submission" date="2020-12" db="EMBL/GenBank/DDBJ databases">
        <title>Genomic characterization of non-nitrogen-fixing Frankia strains.</title>
        <authorList>
            <person name="Carlos-Shanley C."/>
            <person name="Guerra T."/>
            <person name="Hahn D."/>
        </authorList>
    </citation>
    <scope>NUCLEOTIDE SEQUENCE</scope>
    <source>
        <strain evidence="4">CN6</strain>
    </source>
</reference>
<feature type="domain" description="Inosine/uridine-preferring nucleoside hydrolase" evidence="3">
    <location>
        <begin position="3"/>
        <end position="292"/>
    </location>
</feature>
<dbReference type="Pfam" id="PF01156">
    <property type="entry name" value="IU_nuc_hydro"/>
    <property type="match status" value="1"/>
</dbReference>
<dbReference type="GO" id="GO:0005829">
    <property type="term" value="C:cytosol"/>
    <property type="evidence" value="ECO:0007669"/>
    <property type="project" value="TreeGrafter"/>
</dbReference>
<dbReference type="InterPro" id="IPR023186">
    <property type="entry name" value="IUNH"/>
</dbReference>
<sequence>MRLVIDSDGGIDDAAAIVWLCGRPDVELAAVTAVGGNVEVRQAARNLRVILEAAGRADVPVYVGADPADPAPRIPRPVFIHGEDGLGDVGLADPLRGADEDTPAVEVLIREMRRGASLLTLGPLTNLAAALRADAAAAASSRLTLMGGSARAQGNARPSAEANVAHDPLAAATAIGARWAAPPVMVGLDVTHTATLREAEFAALAARRTAAAAFLDGPLSFYRRNAGSLCAEGETPCHDLLAAMALVRPDILGVETLPVEVDTGGSAAWGQTVVDLRELGWRRRGEPAAAVVEPGRGPDGNEAGVGAPVAVGLTVDVDFFRAAVRELAGEPAAGPSS</sequence>
<evidence type="ECO:0000313" key="4">
    <source>
        <dbReference type="EMBL" id="MBL7631456.1"/>
    </source>
</evidence>
<dbReference type="AlphaFoldDB" id="A0A937UUR6"/>
<dbReference type="EMBL" id="JAEACQ010000272">
    <property type="protein sequence ID" value="MBL7631456.1"/>
    <property type="molecule type" value="Genomic_DNA"/>
</dbReference>
<dbReference type="InterPro" id="IPR001910">
    <property type="entry name" value="Inosine/uridine_hydrolase_dom"/>
</dbReference>
<dbReference type="Gene3D" id="3.90.245.10">
    <property type="entry name" value="Ribonucleoside hydrolase-like"/>
    <property type="match status" value="1"/>
</dbReference>
<dbReference type="PANTHER" id="PTHR12304:SF4">
    <property type="entry name" value="URIDINE NUCLEOSIDASE"/>
    <property type="match status" value="1"/>
</dbReference>
<accession>A0A937UUR6</accession>
<dbReference type="PANTHER" id="PTHR12304">
    <property type="entry name" value="INOSINE-URIDINE PREFERRING NUCLEOSIDE HYDROLASE"/>
    <property type="match status" value="1"/>
</dbReference>
<dbReference type="Proteomes" id="UP000604475">
    <property type="component" value="Unassembled WGS sequence"/>
</dbReference>
<name>A0A937UUR6_9ACTN</name>
<protein>
    <submittedName>
        <fullName evidence="4">Nucleoside hydrolase</fullName>
    </submittedName>
</protein>
<evidence type="ECO:0000256" key="1">
    <source>
        <dbReference type="ARBA" id="ARBA00022801"/>
    </source>
</evidence>
<keyword evidence="1 4" id="KW-0378">Hydrolase</keyword>
<evidence type="ECO:0000256" key="2">
    <source>
        <dbReference type="ARBA" id="ARBA00023295"/>
    </source>
</evidence>
<organism evidence="4 5">
    <name type="scientific">Frankia nepalensis</name>
    <dbReference type="NCBI Taxonomy" id="1836974"/>
    <lineage>
        <taxon>Bacteria</taxon>
        <taxon>Bacillati</taxon>
        <taxon>Actinomycetota</taxon>
        <taxon>Actinomycetes</taxon>
        <taxon>Frankiales</taxon>
        <taxon>Frankiaceae</taxon>
        <taxon>Frankia</taxon>
    </lineage>
</organism>
<dbReference type="SUPFAM" id="SSF53590">
    <property type="entry name" value="Nucleoside hydrolase"/>
    <property type="match status" value="1"/>
</dbReference>
<keyword evidence="2" id="KW-0326">Glycosidase</keyword>
<gene>
    <name evidence="4" type="ORF">I7412_30720</name>
</gene>
<keyword evidence="5" id="KW-1185">Reference proteome</keyword>
<proteinExistence type="predicted"/>
<evidence type="ECO:0000313" key="5">
    <source>
        <dbReference type="Proteomes" id="UP000604475"/>
    </source>
</evidence>
<comment type="caution">
    <text evidence="4">The sequence shown here is derived from an EMBL/GenBank/DDBJ whole genome shotgun (WGS) entry which is preliminary data.</text>
</comment>
<dbReference type="GO" id="GO:0008477">
    <property type="term" value="F:purine nucleosidase activity"/>
    <property type="evidence" value="ECO:0007669"/>
    <property type="project" value="TreeGrafter"/>
</dbReference>